<gene>
    <name evidence="2" type="ORF">NPD5_3417</name>
</gene>
<name>A0A1L3NC64_CLOSG</name>
<dbReference type="Proteomes" id="UP000182204">
    <property type="component" value="Chromosome"/>
</dbReference>
<dbReference type="GO" id="GO:0003676">
    <property type="term" value="F:nucleic acid binding"/>
    <property type="evidence" value="ECO:0007669"/>
    <property type="project" value="InterPro"/>
</dbReference>
<dbReference type="InterPro" id="IPR002711">
    <property type="entry name" value="HNH"/>
</dbReference>
<sequence>MCSCKDKRYKEEDKYKKDTKEKQFYSSEEWNIMRDKAKDKYEGLDIYSYYVLGIIEYGQTVHHIEPIKKNWNKRLDINNLIYLTESNHKKLHYRMDHGEEHEVIKELYSLIEKFEKEIIN</sequence>
<keyword evidence="2" id="KW-0378">Hydrolase</keyword>
<accession>A0A1L3NC64</accession>
<dbReference type="RefSeq" id="WP_080490430.1">
    <property type="nucleotide sequence ID" value="NZ_CP013243.1"/>
</dbReference>
<keyword evidence="2" id="KW-0255">Endonuclease</keyword>
<keyword evidence="2" id="KW-0540">Nuclease</keyword>
<dbReference type="AlphaFoldDB" id="A0A1L3NC64"/>
<protein>
    <submittedName>
        <fullName evidence="2">HNH endonuclease family protein</fullName>
    </submittedName>
</protein>
<proteinExistence type="predicted"/>
<dbReference type="GO" id="GO:0004519">
    <property type="term" value="F:endonuclease activity"/>
    <property type="evidence" value="ECO:0007669"/>
    <property type="project" value="UniProtKB-KW"/>
</dbReference>
<dbReference type="Pfam" id="PF01844">
    <property type="entry name" value="HNH"/>
    <property type="match status" value="1"/>
</dbReference>
<evidence type="ECO:0000259" key="1">
    <source>
        <dbReference type="Pfam" id="PF01844"/>
    </source>
</evidence>
<organism evidence="2 3">
    <name type="scientific">Clostridium sporogenes</name>
    <dbReference type="NCBI Taxonomy" id="1509"/>
    <lineage>
        <taxon>Bacteria</taxon>
        <taxon>Bacillati</taxon>
        <taxon>Bacillota</taxon>
        <taxon>Clostridia</taxon>
        <taxon>Eubacteriales</taxon>
        <taxon>Clostridiaceae</taxon>
        <taxon>Clostridium</taxon>
    </lineage>
</organism>
<evidence type="ECO:0000313" key="3">
    <source>
        <dbReference type="Proteomes" id="UP000182204"/>
    </source>
</evidence>
<evidence type="ECO:0000313" key="2">
    <source>
        <dbReference type="EMBL" id="APH13696.1"/>
    </source>
</evidence>
<dbReference type="EMBL" id="CP013243">
    <property type="protein sequence ID" value="APH13696.1"/>
    <property type="molecule type" value="Genomic_DNA"/>
</dbReference>
<dbReference type="GO" id="GO:0008270">
    <property type="term" value="F:zinc ion binding"/>
    <property type="evidence" value="ECO:0007669"/>
    <property type="project" value="InterPro"/>
</dbReference>
<feature type="domain" description="HNH" evidence="1">
    <location>
        <begin position="57"/>
        <end position="93"/>
    </location>
</feature>
<reference evidence="2 3" key="1">
    <citation type="submission" date="2015-11" db="EMBL/GenBank/DDBJ databases">
        <authorList>
            <person name="Hill K.K."/>
            <person name="Shirey T.B."/>
            <person name="Raphael B."/>
            <person name="Daligault H.E."/>
            <person name="Davenport K.W."/>
            <person name="Bruce D.C."/>
            <person name="Foley B.T."/>
            <person name="Johnson S.L."/>
        </authorList>
    </citation>
    <scope>NUCLEOTIDE SEQUENCE [LARGE SCALE GENOMIC DNA]</scope>
    <source>
        <strain evidence="2 3">CDC_1632</strain>
    </source>
</reference>